<keyword evidence="4" id="KW-0862">Zinc</keyword>
<feature type="domain" description="JAB" evidence="6">
    <location>
        <begin position="33"/>
        <end position="131"/>
    </location>
</feature>
<dbReference type="InterPro" id="IPR028090">
    <property type="entry name" value="JAB_dom_prok"/>
</dbReference>
<evidence type="ECO:0000256" key="4">
    <source>
        <dbReference type="ARBA" id="ARBA00022833"/>
    </source>
</evidence>
<reference evidence="7" key="1">
    <citation type="submission" date="2020-02" db="EMBL/GenBank/DDBJ databases">
        <title>Unexpected conservation and global transmission of agrobacterial virulence plasmids.</title>
        <authorList>
            <person name="Weisberg A.J."/>
            <person name="Davis E.W. II"/>
            <person name="Tabima J.R."/>
            <person name="Belcher M.S."/>
            <person name="Miller M."/>
            <person name="Kuo C.-H."/>
            <person name="Loper J.E."/>
            <person name="Grunwald N.J."/>
            <person name="Putnam M.L."/>
            <person name="Chang J.H."/>
        </authorList>
    </citation>
    <scope>NUCLEOTIDE SEQUENCE</scope>
    <source>
        <strain evidence="7">Q15/94</strain>
    </source>
</reference>
<organism evidence="7 8">
    <name type="scientific">Agrobacterium tumefaciens</name>
    <dbReference type="NCBI Taxonomy" id="358"/>
    <lineage>
        <taxon>Bacteria</taxon>
        <taxon>Pseudomonadati</taxon>
        <taxon>Pseudomonadota</taxon>
        <taxon>Alphaproteobacteria</taxon>
        <taxon>Hyphomicrobiales</taxon>
        <taxon>Rhizobiaceae</taxon>
        <taxon>Rhizobium/Agrobacterium group</taxon>
        <taxon>Agrobacterium</taxon>
        <taxon>Agrobacterium tumefaciens complex</taxon>
    </lineage>
</organism>
<evidence type="ECO:0000259" key="6">
    <source>
        <dbReference type="Pfam" id="PF14464"/>
    </source>
</evidence>
<name>A0AAJ4TBS3_AGRTU</name>
<evidence type="ECO:0000313" key="8">
    <source>
        <dbReference type="Proteomes" id="UP000663946"/>
    </source>
</evidence>
<sequence>MDNIVLEWQPAKFVLIHLDCLKKMSRYTRGSERDREAGGIFLGNYRGLHTEITAITEPLPLDRRGRFVFDRNDPGHHQAARSAWTRSGRTTTFTGEWHTHPEDVPFPSSVDLGTWAELVKKSVDPLTFIILGWRSNWYGVGHGGRIYPARPVS</sequence>
<evidence type="ECO:0000256" key="2">
    <source>
        <dbReference type="ARBA" id="ARBA00022723"/>
    </source>
</evidence>
<dbReference type="Pfam" id="PF14464">
    <property type="entry name" value="Prok-JAB"/>
    <property type="match status" value="1"/>
</dbReference>
<proteinExistence type="predicted"/>
<dbReference type="Gene3D" id="3.40.140.10">
    <property type="entry name" value="Cytidine Deaminase, domain 2"/>
    <property type="match status" value="1"/>
</dbReference>
<gene>
    <name evidence="7" type="ORF">G6M86_20195</name>
</gene>
<evidence type="ECO:0000256" key="3">
    <source>
        <dbReference type="ARBA" id="ARBA00022801"/>
    </source>
</evidence>
<keyword evidence="1" id="KW-0645">Protease</keyword>
<dbReference type="GO" id="GO:0008237">
    <property type="term" value="F:metallopeptidase activity"/>
    <property type="evidence" value="ECO:0007669"/>
    <property type="project" value="UniProtKB-KW"/>
</dbReference>
<evidence type="ECO:0000313" key="7">
    <source>
        <dbReference type="EMBL" id="QTG15571.1"/>
    </source>
</evidence>
<dbReference type="GO" id="GO:0046872">
    <property type="term" value="F:metal ion binding"/>
    <property type="evidence" value="ECO:0007669"/>
    <property type="project" value="UniProtKB-KW"/>
</dbReference>
<protein>
    <recommendedName>
        <fullName evidence="6">JAB domain-containing protein</fullName>
    </recommendedName>
</protein>
<evidence type="ECO:0000256" key="5">
    <source>
        <dbReference type="ARBA" id="ARBA00023049"/>
    </source>
</evidence>
<keyword evidence="2" id="KW-0479">Metal-binding</keyword>
<accession>A0AAJ4TBS3</accession>
<dbReference type="EMBL" id="CP049217">
    <property type="protein sequence ID" value="QTG15571.1"/>
    <property type="molecule type" value="Genomic_DNA"/>
</dbReference>
<dbReference type="SUPFAM" id="SSF102712">
    <property type="entry name" value="JAB1/MPN domain"/>
    <property type="match status" value="1"/>
</dbReference>
<dbReference type="Proteomes" id="UP000663946">
    <property type="component" value="Chromosome 2"/>
</dbReference>
<evidence type="ECO:0000256" key="1">
    <source>
        <dbReference type="ARBA" id="ARBA00022670"/>
    </source>
</evidence>
<keyword evidence="5" id="KW-0482">Metalloprotease</keyword>
<dbReference type="AlphaFoldDB" id="A0AAJ4TBS3"/>
<keyword evidence="3" id="KW-0378">Hydrolase</keyword>
<dbReference type="GO" id="GO:0006508">
    <property type="term" value="P:proteolysis"/>
    <property type="evidence" value="ECO:0007669"/>
    <property type="project" value="UniProtKB-KW"/>
</dbReference>